<sequence>LLGLLLVATRPARCVTTEHGPVGGEPLGSVQLNAATTIASSSFSDTMSPSLEWKMLHDKTQNSPFPVFEYATWESDWLKGTFDYFNNNRVDQCDESSAMNEWHSGPGSKLDASRISIDSQQLRQERENLHCLIDLNRIPNDSEIVPSKDFVENLVPDNRNAH</sequence>
<protein>
    <submittedName>
        <fullName evidence="1">Uncharacterized protein</fullName>
    </submittedName>
</protein>
<organism evidence="1">
    <name type="scientific">Spongospora subterranea</name>
    <dbReference type="NCBI Taxonomy" id="70186"/>
    <lineage>
        <taxon>Eukaryota</taxon>
        <taxon>Sar</taxon>
        <taxon>Rhizaria</taxon>
        <taxon>Endomyxa</taxon>
        <taxon>Phytomyxea</taxon>
        <taxon>Plasmodiophorida</taxon>
        <taxon>Plasmodiophoridae</taxon>
        <taxon>Spongospora</taxon>
    </lineage>
</organism>
<proteinExistence type="predicted"/>
<feature type="non-terminal residue" evidence="1">
    <location>
        <position position="162"/>
    </location>
</feature>
<feature type="non-terminal residue" evidence="1">
    <location>
        <position position="1"/>
    </location>
</feature>
<dbReference type="AlphaFoldDB" id="A0A0H5QU44"/>
<reference evidence="1" key="1">
    <citation type="submission" date="2015-04" db="EMBL/GenBank/DDBJ databases">
        <title>The genome sequence of the plant pathogenic Rhizarian Plasmodiophora brassicae reveals insights in its biotrophic life cycle and the origin of chitin synthesis.</title>
        <authorList>
            <person name="Schwelm A."/>
            <person name="Fogelqvist J."/>
            <person name="Knaust A."/>
            <person name="Julke S."/>
            <person name="Lilja T."/>
            <person name="Dhandapani V."/>
            <person name="Bonilla-Rosso G."/>
            <person name="Karlsson M."/>
            <person name="Shevchenko A."/>
            <person name="Choi S.R."/>
            <person name="Kim H.G."/>
            <person name="Park J.Y."/>
            <person name="Lim Y.P."/>
            <person name="Ludwig-Muller J."/>
            <person name="Dixelius C."/>
        </authorList>
    </citation>
    <scope>NUCLEOTIDE SEQUENCE</scope>
    <source>
        <tissue evidence="1">Potato root galls</tissue>
    </source>
</reference>
<name>A0A0H5QU44_9EUKA</name>
<dbReference type="EMBL" id="HACM01004963">
    <property type="protein sequence ID" value="CRZ05405.1"/>
    <property type="molecule type" value="Transcribed_RNA"/>
</dbReference>
<accession>A0A0H5QU44</accession>
<evidence type="ECO:0000313" key="1">
    <source>
        <dbReference type="EMBL" id="CRZ05405.1"/>
    </source>
</evidence>